<reference evidence="2 3" key="1">
    <citation type="journal article" date="2014" name="Genome Announc.">
        <title>Genome Sequence of Gammaproteobacterial Pseudohaliea rubra Type Strain DSM 19751, Isolated from Coastal Seawater of the Mediterranean Sea.</title>
        <authorList>
            <person name="Spring S."/>
            <person name="Fiebig A."/>
            <person name="Riedel T."/>
            <person name="Goker M."/>
            <person name="Klenk H.P."/>
        </authorList>
    </citation>
    <scope>NUCLEOTIDE SEQUENCE [LARGE SCALE GENOMIC DNA]</scope>
    <source>
        <strain evidence="2 3">DSM 19751</strain>
    </source>
</reference>
<feature type="chain" id="PRO_5001913039" evidence="1">
    <location>
        <begin position="22"/>
        <end position="149"/>
    </location>
</feature>
<evidence type="ECO:0000313" key="2">
    <source>
        <dbReference type="EMBL" id="KGE03724.1"/>
    </source>
</evidence>
<sequence length="149" mass="16223">MVLIFALVIAMLVGAALQSSALEARSAAWRWEAVRARNFAETALELLLRRTAQRWTEGGEYCPRDQYCAADFPVLASLLEEVPDPWRVSVSLTPPSVLPTLRDPAREASSARAYRRIQLEARVRIDGPAPVSLAAGLALSSPAAEHSTP</sequence>
<dbReference type="AlphaFoldDB" id="A0A095WYM7"/>
<protein>
    <submittedName>
        <fullName evidence="2">Uncharacterized protein</fullName>
    </submittedName>
</protein>
<keyword evidence="3" id="KW-1185">Reference proteome</keyword>
<comment type="caution">
    <text evidence="2">The sequence shown here is derived from an EMBL/GenBank/DDBJ whole genome shotgun (WGS) entry which is preliminary data.</text>
</comment>
<accession>A0A095WYM7</accession>
<evidence type="ECO:0000256" key="1">
    <source>
        <dbReference type="SAM" id="SignalP"/>
    </source>
</evidence>
<proteinExistence type="predicted"/>
<dbReference type="Proteomes" id="UP000029640">
    <property type="component" value="Unassembled WGS sequence"/>
</dbReference>
<feature type="signal peptide" evidence="1">
    <location>
        <begin position="1"/>
        <end position="21"/>
    </location>
</feature>
<dbReference type="EMBL" id="AUVB01000050">
    <property type="protein sequence ID" value="KGE03724.1"/>
    <property type="molecule type" value="Genomic_DNA"/>
</dbReference>
<dbReference type="STRING" id="1265313.HRUBRA_01661"/>
<dbReference type="HOGENOM" id="CLU_1747109_0_0_6"/>
<organism evidence="2 3">
    <name type="scientific">Pseudohaliea rubra DSM 19751</name>
    <dbReference type="NCBI Taxonomy" id="1265313"/>
    <lineage>
        <taxon>Bacteria</taxon>
        <taxon>Pseudomonadati</taxon>
        <taxon>Pseudomonadota</taxon>
        <taxon>Gammaproteobacteria</taxon>
        <taxon>Cellvibrionales</taxon>
        <taxon>Halieaceae</taxon>
        <taxon>Pseudohaliea</taxon>
    </lineage>
</organism>
<keyword evidence="1" id="KW-0732">Signal</keyword>
<evidence type="ECO:0000313" key="3">
    <source>
        <dbReference type="Proteomes" id="UP000029640"/>
    </source>
</evidence>
<name>A0A095WYM7_9GAMM</name>
<gene>
    <name evidence="2" type="ORF">HRUBRA_01661</name>
</gene>